<protein>
    <submittedName>
        <fullName evidence="1">Uncharacterized protein</fullName>
    </submittedName>
</protein>
<keyword evidence="2" id="KW-1185">Reference proteome</keyword>
<gene>
    <name evidence="1" type="ORF">K435DRAFT_837213</name>
</gene>
<sequence>MTTTISEDLLSLHRGCDPKQLTKLSNVLQVEKDIEAFHSAIFESPDITSDTAQVLRERIVFPGQDHIGDEPAIESTHASSIHYSSAHHFVRRFWYGVIPVDSGKVESQTAGNPGKDFYPLFIECRSIDMSIAYLTGALDSSQASLLVRYRLKKKASVGNYSDPGDTKDSYDAGGVWERFEKLIKDIGLEGQIEPMDLIDLLIREEFPLYRKTHFYIKEGDGESVSLQDVICDGLVKAKDERLELLRRLPPFMIASENTVWGRQVNAQIRTHQFDCGWHGDKVANFNIPAERGSGDDEEIADVKKG</sequence>
<accession>A0A4S8MDN2</accession>
<feature type="non-terminal residue" evidence="1">
    <location>
        <position position="1"/>
    </location>
</feature>
<name>A0A4S8MDN2_DENBC</name>
<proteinExistence type="predicted"/>
<reference evidence="1 2" key="1">
    <citation type="journal article" date="2019" name="Nat. Ecol. Evol.">
        <title>Megaphylogeny resolves global patterns of mushroom evolution.</title>
        <authorList>
            <person name="Varga T."/>
            <person name="Krizsan K."/>
            <person name="Foldi C."/>
            <person name="Dima B."/>
            <person name="Sanchez-Garcia M."/>
            <person name="Sanchez-Ramirez S."/>
            <person name="Szollosi G.J."/>
            <person name="Szarkandi J.G."/>
            <person name="Papp V."/>
            <person name="Albert L."/>
            <person name="Andreopoulos W."/>
            <person name="Angelini C."/>
            <person name="Antonin V."/>
            <person name="Barry K.W."/>
            <person name="Bougher N.L."/>
            <person name="Buchanan P."/>
            <person name="Buyck B."/>
            <person name="Bense V."/>
            <person name="Catcheside P."/>
            <person name="Chovatia M."/>
            <person name="Cooper J."/>
            <person name="Damon W."/>
            <person name="Desjardin D."/>
            <person name="Finy P."/>
            <person name="Geml J."/>
            <person name="Haridas S."/>
            <person name="Hughes K."/>
            <person name="Justo A."/>
            <person name="Karasinski D."/>
            <person name="Kautmanova I."/>
            <person name="Kiss B."/>
            <person name="Kocsube S."/>
            <person name="Kotiranta H."/>
            <person name="LaButti K.M."/>
            <person name="Lechner B.E."/>
            <person name="Liimatainen K."/>
            <person name="Lipzen A."/>
            <person name="Lukacs Z."/>
            <person name="Mihaltcheva S."/>
            <person name="Morgado L.N."/>
            <person name="Niskanen T."/>
            <person name="Noordeloos M.E."/>
            <person name="Ohm R.A."/>
            <person name="Ortiz-Santana B."/>
            <person name="Ovrebo C."/>
            <person name="Racz N."/>
            <person name="Riley R."/>
            <person name="Savchenko A."/>
            <person name="Shiryaev A."/>
            <person name="Soop K."/>
            <person name="Spirin V."/>
            <person name="Szebenyi C."/>
            <person name="Tomsovsky M."/>
            <person name="Tulloss R.E."/>
            <person name="Uehling J."/>
            <person name="Grigoriev I.V."/>
            <person name="Vagvolgyi C."/>
            <person name="Papp T."/>
            <person name="Martin F.M."/>
            <person name="Miettinen O."/>
            <person name="Hibbett D.S."/>
            <person name="Nagy L.G."/>
        </authorList>
    </citation>
    <scope>NUCLEOTIDE SEQUENCE [LARGE SCALE GENOMIC DNA]</scope>
    <source>
        <strain evidence="1 2">CBS 962.96</strain>
    </source>
</reference>
<dbReference type="AlphaFoldDB" id="A0A4S8MDN2"/>
<evidence type="ECO:0000313" key="2">
    <source>
        <dbReference type="Proteomes" id="UP000297245"/>
    </source>
</evidence>
<evidence type="ECO:0000313" key="1">
    <source>
        <dbReference type="EMBL" id="THV00673.1"/>
    </source>
</evidence>
<dbReference type="Proteomes" id="UP000297245">
    <property type="component" value="Unassembled WGS sequence"/>
</dbReference>
<organism evidence="1 2">
    <name type="scientific">Dendrothele bispora (strain CBS 962.96)</name>
    <dbReference type="NCBI Taxonomy" id="1314807"/>
    <lineage>
        <taxon>Eukaryota</taxon>
        <taxon>Fungi</taxon>
        <taxon>Dikarya</taxon>
        <taxon>Basidiomycota</taxon>
        <taxon>Agaricomycotina</taxon>
        <taxon>Agaricomycetes</taxon>
        <taxon>Agaricomycetidae</taxon>
        <taxon>Agaricales</taxon>
        <taxon>Agaricales incertae sedis</taxon>
        <taxon>Dendrothele</taxon>
    </lineage>
</organism>
<dbReference type="EMBL" id="ML179101">
    <property type="protein sequence ID" value="THV00673.1"/>
    <property type="molecule type" value="Genomic_DNA"/>
</dbReference>